<dbReference type="Proteomes" id="UP000184546">
    <property type="component" value="Unassembled WGS sequence"/>
</dbReference>
<dbReference type="OrthoDB" id="4525057at2759"/>
<gene>
    <name evidence="2" type="ORF">ASPACDRAFT_46513</name>
</gene>
<evidence type="ECO:0000256" key="1">
    <source>
        <dbReference type="SAM" id="Coils"/>
    </source>
</evidence>
<dbReference type="AlphaFoldDB" id="A0A1L9WLF3"/>
<organism evidence="2 3">
    <name type="scientific">Aspergillus aculeatus (strain ATCC 16872 / CBS 172.66 / WB 5094)</name>
    <dbReference type="NCBI Taxonomy" id="690307"/>
    <lineage>
        <taxon>Eukaryota</taxon>
        <taxon>Fungi</taxon>
        <taxon>Dikarya</taxon>
        <taxon>Ascomycota</taxon>
        <taxon>Pezizomycotina</taxon>
        <taxon>Eurotiomycetes</taxon>
        <taxon>Eurotiomycetidae</taxon>
        <taxon>Eurotiales</taxon>
        <taxon>Aspergillaceae</taxon>
        <taxon>Aspergillus</taxon>
        <taxon>Aspergillus subgen. Circumdati</taxon>
    </lineage>
</organism>
<accession>A0A1L9WLF3</accession>
<dbReference type="OMA" id="FCEGLPI"/>
<reference evidence="3" key="1">
    <citation type="journal article" date="2017" name="Genome Biol.">
        <title>Comparative genomics reveals high biological diversity and specific adaptations in the industrially and medically important fungal genus Aspergillus.</title>
        <authorList>
            <person name="de Vries R.P."/>
            <person name="Riley R."/>
            <person name="Wiebenga A."/>
            <person name="Aguilar-Osorio G."/>
            <person name="Amillis S."/>
            <person name="Uchima C.A."/>
            <person name="Anderluh G."/>
            <person name="Asadollahi M."/>
            <person name="Askin M."/>
            <person name="Barry K."/>
            <person name="Battaglia E."/>
            <person name="Bayram O."/>
            <person name="Benocci T."/>
            <person name="Braus-Stromeyer S.A."/>
            <person name="Caldana C."/>
            <person name="Canovas D."/>
            <person name="Cerqueira G.C."/>
            <person name="Chen F."/>
            <person name="Chen W."/>
            <person name="Choi C."/>
            <person name="Clum A."/>
            <person name="Dos Santos R.A."/>
            <person name="Damasio A.R."/>
            <person name="Diallinas G."/>
            <person name="Emri T."/>
            <person name="Fekete E."/>
            <person name="Flipphi M."/>
            <person name="Freyberg S."/>
            <person name="Gallo A."/>
            <person name="Gournas C."/>
            <person name="Habgood R."/>
            <person name="Hainaut M."/>
            <person name="Harispe M.L."/>
            <person name="Henrissat B."/>
            <person name="Hilden K.S."/>
            <person name="Hope R."/>
            <person name="Hossain A."/>
            <person name="Karabika E."/>
            <person name="Karaffa L."/>
            <person name="Karanyi Z."/>
            <person name="Krasevec N."/>
            <person name="Kuo A."/>
            <person name="Kusch H."/>
            <person name="LaButti K."/>
            <person name="Lagendijk E.L."/>
            <person name="Lapidus A."/>
            <person name="Levasseur A."/>
            <person name="Lindquist E."/>
            <person name="Lipzen A."/>
            <person name="Logrieco A.F."/>
            <person name="MacCabe A."/>
            <person name="Maekelae M.R."/>
            <person name="Malavazi I."/>
            <person name="Melin P."/>
            <person name="Meyer V."/>
            <person name="Mielnichuk N."/>
            <person name="Miskei M."/>
            <person name="Molnar A.P."/>
            <person name="Mule G."/>
            <person name="Ngan C.Y."/>
            <person name="Orejas M."/>
            <person name="Orosz E."/>
            <person name="Ouedraogo J.P."/>
            <person name="Overkamp K.M."/>
            <person name="Park H.-S."/>
            <person name="Perrone G."/>
            <person name="Piumi F."/>
            <person name="Punt P.J."/>
            <person name="Ram A.F."/>
            <person name="Ramon A."/>
            <person name="Rauscher S."/>
            <person name="Record E."/>
            <person name="Riano-Pachon D.M."/>
            <person name="Robert V."/>
            <person name="Roehrig J."/>
            <person name="Ruller R."/>
            <person name="Salamov A."/>
            <person name="Salih N.S."/>
            <person name="Samson R.A."/>
            <person name="Sandor E."/>
            <person name="Sanguinetti M."/>
            <person name="Schuetze T."/>
            <person name="Sepcic K."/>
            <person name="Shelest E."/>
            <person name="Sherlock G."/>
            <person name="Sophianopoulou V."/>
            <person name="Squina F.M."/>
            <person name="Sun H."/>
            <person name="Susca A."/>
            <person name="Todd R.B."/>
            <person name="Tsang A."/>
            <person name="Unkles S.E."/>
            <person name="van de Wiele N."/>
            <person name="van Rossen-Uffink D."/>
            <person name="Oliveira J.V."/>
            <person name="Vesth T.C."/>
            <person name="Visser J."/>
            <person name="Yu J.-H."/>
            <person name="Zhou M."/>
            <person name="Andersen M.R."/>
            <person name="Archer D.B."/>
            <person name="Baker S.E."/>
            <person name="Benoit I."/>
            <person name="Brakhage A.A."/>
            <person name="Braus G.H."/>
            <person name="Fischer R."/>
            <person name="Frisvad J.C."/>
            <person name="Goldman G.H."/>
            <person name="Houbraken J."/>
            <person name="Oakley B."/>
            <person name="Pocsi I."/>
            <person name="Scazzocchio C."/>
            <person name="Seiboth B."/>
            <person name="vanKuyk P.A."/>
            <person name="Wortman J."/>
            <person name="Dyer P.S."/>
            <person name="Grigoriev I.V."/>
        </authorList>
    </citation>
    <scope>NUCLEOTIDE SEQUENCE [LARGE SCALE GENOMIC DNA]</scope>
    <source>
        <strain evidence="3">ATCC 16872 / CBS 172.66 / WB 5094</strain>
    </source>
</reference>
<dbReference type="GeneID" id="30975616"/>
<keyword evidence="1" id="KW-0175">Coiled coil</keyword>
<name>A0A1L9WLF3_ASPA1</name>
<keyword evidence="3" id="KW-1185">Reference proteome</keyword>
<protein>
    <submittedName>
        <fullName evidence="2">Uncharacterized protein</fullName>
    </submittedName>
</protein>
<evidence type="ECO:0000313" key="2">
    <source>
        <dbReference type="EMBL" id="OJJ96989.1"/>
    </source>
</evidence>
<sequence>MSQTARFEAGLTTLQAEAIKLKEIADQLNEQNASAKAMDLIVLIKAFNLLGGSSAPMMSRQPKTNSNGVLDEGSQIAAALTHFIQIHQQLLNITIGSSGASGPPMLSTPVAAALHQAERVVDTIAYELIQAMPKIEGQVSGEAAKKAEADYKQGVVNSIASKIHEPWMANYAPGLQSGLKETATIIDNLGDYLQKATPQGIAGDDVTKLRQAVSDQSYVITLERSMNRSIISL</sequence>
<dbReference type="VEuPathDB" id="FungiDB:ASPACDRAFT_46513"/>
<feature type="coiled-coil region" evidence="1">
    <location>
        <begin position="11"/>
        <end position="38"/>
    </location>
</feature>
<proteinExistence type="predicted"/>
<dbReference type="RefSeq" id="XP_020053329.1">
    <property type="nucleotide sequence ID" value="XM_020201802.1"/>
</dbReference>
<dbReference type="EMBL" id="KV878984">
    <property type="protein sequence ID" value="OJJ96989.1"/>
    <property type="molecule type" value="Genomic_DNA"/>
</dbReference>
<evidence type="ECO:0000313" key="3">
    <source>
        <dbReference type="Proteomes" id="UP000184546"/>
    </source>
</evidence>